<accession>A0ABV2BZW7</accession>
<keyword evidence="2" id="KW-1185">Reference proteome</keyword>
<reference evidence="1 2" key="1">
    <citation type="submission" date="2024-06" db="EMBL/GenBank/DDBJ databases">
        <authorList>
            <person name="Li F."/>
        </authorList>
    </citation>
    <scope>NUCLEOTIDE SEQUENCE [LARGE SCALE GENOMIC DNA]</scope>
    <source>
        <strain evidence="1 2">GXAS 311</strain>
    </source>
</reference>
<dbReference type="EMBL" id="JBEVCJ010000075">
    <property type="protein sequence ID" value="MET1257480.1"/>
    <property type="molecule type" value="Genomic_DNA"/>
</dbReference>
<dbReference type="RefSeq" id="WP_353898063.1">
    <property type="nucleotide sequence ID" value="NZ_JBEVCJ010000075.1"/>
</dbReference>
<sequence length="46" mass="5435">MHGFNIWNSSRKDYIADIPPHEWNIPDYMLKDGLLDELKKIAAKYS</sequence>
<organism evidence="1 2">
    <name type="scientific">Aliikangiella maris</name>
    <dbReference type="NCBI Taxonomy" id="3162458"/>
    <lineage>
        <taxon>Bacteria</taxon>
        <taxon>Pseudomonadati</taxon>
        <taxon>Pseudomonadota</taxon>
        <taxon>Gammaproteobacteria</taxon>
        <taxon>Oceanospirillales</taxon>
        <taxon>Pleioneaceae</taxon>
        <taxon>Aliikangiella</taxon>
    </lineage>
</organism>
<evidence type="ECO:0000313" key="1">
    <source>
        <dbReference type="EMBL" id="MET1257480.1"/>
    </source>
</evidence>
<evidence type="ECO:0000313" key="2">
    <source>
        <dbReference type="Proteomes" id="UP001548189"/>
    </source>
</evidence>
<gene>
    <name evidence="1" type="ORF">ABVT43_20280</name>
</gene>
<comment type="caution">
    <text evidence="1">The sequence shown here is derived from an EMBL/GenBank/DDBJ whole genome shotgun (WGS) entry which is preliminary data.</text>
</comment>
<dbReference type="Proteomes" id="UP001548189">
    <property type="component" value="Unassembled WGS sequence"/>
</dbReference>
<name>A0ABV2BZW7_9GAMM</name>
<proteinExistence type="predicted"/>
<protein>
    <submittedName>
        <fullName evidence="1">Uncharacterized protein</fullName>
    </submittedName>
</protein>